<dbReference type="RefSeq" id="WP_098467806.1">
    <property type="nucleotide sequence ID" value="NZ_PDJD01000001.1"/>
</dbReference>
<dbReference type="EMBL" id="PDJD01000001">
    <property type="protein sequence ID" value="PFG18546.1"/>
    <property type="molecule type" value="Genomic_DNA"/>
</dbReference>
<name>A0A2A9CWN0_9MICO</name>
<dbReference type="OrthoDB" id="306887at2"/>
<gene>
    <name evidence="1" type="ORF">ATL40_0086</name>
</gene>
<reference evidence="1 2" key="1">
    <citation type="submission" date="2017-10" db="EMBL/GenBank/DDBJ databases">
        <title>Sequencing the genomes of 1000 actinobacteria strains.</title>
        <authorList>
            <person name="Klenk H.-P."/>
        </authorList>
    </citation>
    <scope>NUCLEOTIDE SEQUENCE [LARGE SCALE GENOMIC DNA]</scope>
    <source>
        <strain evidence="1 2">DSM 21801</strain>
    </source>
</reference>
<keyword evidence="2" id="KW-1185">Reference proteome</keyword>
<organism evidence="1 2">
    <name type="scientific">Serinibacter salmoneus</name>
    <dbReference type="NCBI Taxonomy" id="556530"/>
    <lineage>
        <taxon>Bacteria</taxon>
        <taxon>Bacillati</taxon>
        <taxon>Actinomycetota</taxon>
        <taxon>Actinomycetes</taxon>
        <taxon>Micrococcales</taxon>
        <taxon>Beutenbergiaceae</taxon>
        <taxon>Serinibacter</taxon>
    </lineage>
</organism>
<evidence type="ECO:0000313" key="2">
    <source>
        <dbReference type="Proteomes" id="UP000224915"/>
    </source>
</evidence>
<dbReference type="AlphaFoldDB" id="A0A2A9CWN0"/>
<evidence type="ECO:0000313" key="1">
    <source>
        <dbReference type="EMBL" id="PFG18546.1"/>
    </source>
</evidence>
<dbReference type="Proteomes" id="UP000224915">
    <property type="component" value="Unassembled WGS sequence"/>
</dbReference>
<proteinExistence type="predicted"/>
<accession>A0A2A9CWN0</accession>
<protein>
    <recommendedName>
        <fullName evidence="3">EcsC family protein</fullName>
    </recommendedName>
</protein>
<sequence length="235" mass="24629">MLVAAAQLPGVRIHRESYLRSAFAKSCAPDQVEEAVRTSPSAAGIDASLIEKAASDSIRFETAKVSTLSAAAGLPGGIGIAAAVPADLAQYLAHMMRIAQKLAYLYGWPELFEGSGDDLDDGTHNILMLFFGVMFGTQVANAAVASVAKMIAEQAVRQLPKQALTKGAIYPLVKQVASLLGTQMTKQIFARGVGKVIPVIGAAVEGGITLATFPPMCKRLRVHLRGLDLGAARVA</sequence>
<evidence type="ECO:0008006" key="3">
    <source>
        <dbReference type="Google" id="ProtNLM"/>
    </source>
</evidence>
<comment type="caution">
    <text evidence="1">The sequence shown here is derived from an EMBL/GenBank/DDBJ whole genome shotgun (WGS) entry which is preliminary data.</text>
</comment>